<dbReference type="SUPFAM" id="SSF82549">
    <property type="entry name" value="DAK1/DegV-like"/>
    <property type="match status" value="1"/>
</dbReference>
<dbReference type="PROSITE" id="PS51482">
    <property type="entry name" value="DEGV"/>
    <property type="match status" value="1"/>
</dbReference>
<evidence type="ECO:0000313" key="3">
    <source>
        <dbReference type="Proteomes" id="UP000029844"/>
    </source>
</evidence>
<organism evidence="2 3">
    <name type="scientific">Listeria booriae</name>
    <dbReference type="NCBI Taxonomy" id="1552123"/>
    <lineage>
        <taxon>Bacteria</taxon>
        <taxon>Bacillati</taxon>
        <taxon>Bacillota</taxon>
        <taxon>Bacilli</taxon>
        <taxon>Bacillales</taxon>
        <taxon>Listeriaceae</taxon>
        <taxon>Listeria</taxon>
    </lineage>
</organism>
<dbReference type="InterPro" id="IPR050270">
    <property type="entry name" value="DegV_domain_contain"/>
</dbReference>
<dbReference type="GO" id="GO:0008289">
    <property type="term" value="F:lipid binding"/>
    <property type="evidence" value="ECO:0007669"/>
    <property type="project" value="UniProtKB-KW"/>
</dbReference>
<dbReference type="EMBL" id="JNFA01000028">
    <property type="protein sequence ID" value="KGL38908.1"/>
    <property type="molecule type" value="Genomic_DNA"/>
</dbReference>
<dbReference type="PANTHER" id="PTHR33434:SF2">
    <property type="entry name" value="FATTY ACID-BINDING PROTEIN TM_1468"/>
    <property type="match status" value="1"/>
</dbReference>
<accession>A0A099W3C8</accession>
<dbReference type="NCBIfam" id="TIGR00762">
    <property type="entry name" value="DegV"/>
    <property type="match status" value="1"/>
</dbReference>
<dbReference type="InterPro" id="IPR003797">
    <property type="entry name" value="DegV"/>
</dbReference>
<dbReference type="STRING" id="1552123.EP57_13305"/>
<dbReference type="PANTHER" id="PTHR33434">
    <property type="entry name" value="DEGV DOMAIN-CONTAINING PROTEIN DR_1986-RELATED"/>
    <property type="match status" value="1"/>
</dbReference>
<dbReference type="Gene3D" id="3.30.1180.10">
    <property type="match status" value="1"/>
</dbReference>
<dbReference type="InterPro" id="IPR043168">
    <property type="entry name" value="DegV_C"/>
</dbReference>
<dbReference type="eggNOG" id="COG1307">
    <property type="taxonomic scope" value="Bacteria"/>
</dbReference>
<keyword evidence="1" id="KW-0446">Lipid-binding</keyword>
<comment type="caution">
    <text evidence="2">The sequence shown here is derived from an EMBL/GenBank/DDBJ whole genome shotgun (WGS) entry which is preliminary data.</text>
</comment>
<evidence type="ECO:0008006" key="4">
    <source>
        <dbReference type="Google" id="ProtNLM"/>
    </source>
</evidence>
<dbReference type="AlphaFoldDB" id="A0A099W3C8"/>
<dbReference type="GeneID" id="58718320"/>
<keyword evidence="3" id="KW-1185">Reference proteome</keyword>
<reference evidence="2 3" key="1">
    <citation type="submission" date="2014-05" db="EMBL/GenBank/DDBJ databases">
        <title>Novel Listeriaceae from food processing environments.</title>
        <authorList>
            <person name="den Bakker H.C."/>
        </authorList>
    </citation>
    <scope>NUCLEOTIDE SEQUENCE [LARGE SCALE GENOMIC DNA]</scope>
    <source>
        <strain evidence="2 3">FSL A5-0281</strain>
    </source>
</reference>
<evidence type="ECO:0000313" key="2">
    <source>
        <dbReference type="EMBL" id="KGL38908.1"/>
    </source>
</evidence>
<evidence type="ECO:0000256" key="1">
    <source>
        <dbReference type="ARBA" id="ARBA00023121"/>
    </source>
</evidence>
<dbReference type="RefSeq" id="WP_036087344.1">
    <property type="nucleotide sequence ID" value="NZ_CBCSHQ010000003.1"/>
</dbReference>
<dbReference type="OrthoDB" id="9775494at2"/>
<gene>
    <name evidence="2" type="ORF">EP57_13305</name>
</gene>
<name>A0A099W3C8_9LIST</name>
<dbReference type="Proteomes" id="UP000029844">
    <property type="component" value="Unassembled WGS sequence"/>
</dbReference>
<dbReference type="Pfam" id="PF02645">
    <property type="entry name" value="DegV"/>
    <property type="match status" value="1"/>
</dbReference>
<protein>
    <recommendedName>
        <fullName evidence="4">DegV domain-containing protein</fullName>
    </recommendedName>
</protein>
<proteinExistence type="predicted"/>
<dbReference type="Gene3D" id="3.40.50.10170">
    <property type="match status" value="1"/>
</dbReference>
<sequence>MGEKIAIVTDSTAYLPQAVTEELEIYSVALSVTIDGKSYIEDKDIEEHSFYDLVKNAKTFPTTSQPAPGEFVSLYESLRDKGFDTIISIHLSSGISGTYQNAISAGELVSGVNVIAYDSEIACMAMGMMVEKAAHLAKDGATSDTILSNLDAMKQALDAYFIVDDLNHLARGGRLSNAQAIIGSLLQIKPILHFEDTKIVLFEKIRTQKKALRRIEALLGEAVANKTAQQAHIVQGNCYEKAEAWKNELQKQYPTVDFKISYFGPVIATHLGEGALALVWTIK</sequence>